<evidence type="ECO:0008006" key="4">
    <source>
        <dbReference type="Google" id="ProtNLM"/>
    </source>
</evidence>
<dbReference type="InterPro" id="IPR001680">
    <property type="entry name" value="WD40_rpt"/>
</dbReference>
<dbReference type="InterPro" id="IPR036322">
    <property type="entry name" value="WD40_repeat_dom_sf"/>
</dbReference>
<reference evidence="2" key="1">
    <citation type="submission" date="2022-12" db="EMBL/GenBank/DDBJ databases">
        <authorList>
            <person name="Webb A."/>
        </authorList>
    </citation>
    <scope>NUCLEOTIDE SEQUENCE</scope>
    <source>
        <strain evidence="2">Pd1</strain>
    </source>
</reference>
<dbReference type="Gene3D" id="2.130.10.10">
    <property type="entry name" value="YVTN repeat-like/Quinoprotein amine dehydrogenase"/>
    <property type="match status" value="1"/>
</dbReference>
<dbReference type="AlphaFoldDB" id="A0AAV0SVN0"/>
<dbReference type="Proteomes" id="UP001162029">
    <property type="component" value="Unassembled WGS sequence"/>
</dbReference>
<dbReference type="PANTHER" id="PTHR13211:SF0">
    <property type="entry name" value="TELOMERASE CAJAL BODY PROTEIN 1"/>
    <property type="match status" value="1"/>
</dbReference>
<name>A0AAV0SVN0_9STRA</name>
<evidence type="ECO:0000256" key="1">
    <source>
        <dbReference type="SAM" id="MobiDB-lite"/>
    </source>
</evidence>
<accession>A0AAV0SVN0</accession>
<dbReference type="InterPro" id="IPR051150">
    <property type="entry name" value="SWT21/TCAB1_mRNA_Telomere"/>
</dbReference>
<organism evidence="2 3">
    <name type="scientific">Peronospora destructor</name>
    <dbReference type="NCBI Taxonomy" id="86335"/>
    <lineage>
        <taxon>Eukaryota</taxon>
        <taxon>Sar</taxon>
        <taxon>Stramenopiles</taxon>
        <taxon>Oomycota</taxon>
        <taxon>Peronosporomycetes</taxon>
        <taxon>Peronosporales</taxon>
        <taxon>Peronosporaceae</taxon>
        <taxon>Peronospora</taxon>
    </lineage>
</organism>
<evidence type="ECO:0000313" key="3">
    <source>
        <dbReference type="Proteomes" id="UP001162029"/>
    </source>
</evidence>
<dbReference type="SMART" id="SM00320">
    <property type="entry name" value="WD40"/>
    <property type="match status" value="6"/>
</dbReference>
<dbReference type="InterPro" id="IPR015943">
    <property type="entry name" value="WD40/YVTN_repeat-like_dom_sf"/>
</dbReference>
<gene>
    <name evidence="2" type="ORF">PDE001_LOCUS230</name>
</gene>
<evidence type="ECO:0000313" key="2">
    <source>
        <dbReference type="EMBL" id="CAI5709279.1"/>
    </source>
</evidence>
<sequence length="415" mass="46525">MEPSASSVDDSVSITQSDYFSYNGIMHPYVQFRAFNEFSAVSLACSNNFTKGVKVSPDGLCLLTNSDDHILRLFELNSDNSHSSTSLLQAKEGGTVYDYEWYPFMSSADPNSCIFVSTSQDQPVHLWDAYTGELRASYRAFDHMDELASAHSLAFNATGTKLFAGFDRIIRFFDLSQPSRDFRARPLSKTRRSRKGQRGLISTLHFNPDHSKIYAAGSYGGTTCVYTEDEGEELLTLRNHGVRGVTQVRFSPCGRFLFTAARHDARIHCWDIRATNEILHAFNRVADTNQRIEFDLHCGGRYLATGSRTGRVMLYDVLTGDLLDESIRLPDCANGVSFFPDVSKARIAVCSGQRHYNLPEDMQDEDDDIANGMEGMKETQPNSQVQNLLAVYDFQMPQDENKHDTSKASPNEPAN</sequence>
<dbReference type="PANTHER" id="PTHR13211">
    <property type="entry name" value="TELOMERASE CAJAL BODY PROTEIN 1"/>
    <property type="match status" value="1"/>
</dbReference>
<feature type="region of interest" description="Disordered" evidence="1">
    <location>
        <begin position="395"/>
        <end position="415"/>
    </location>
</feature>
<dbReference type="EMBL" id="CANTFM010000034">
    <property type="protein sequence ID" value="CAI5709279.1"/>
    <property type="molecule type" value="Genomic_DNA"/>
</dbReference>
<comment type="caution">
    <text evidence="2">The sequence shown here is derived from an EMBL/GenBank/DDBJ whole genome shotgun (WGS) entry which is preliminary data.</text>
</comment>
<dbReference type="SUPFAM" id="SSF50978">
    <property type="entry name" value="WD40 repeat-like"/>
    <property type="match status" value="1"/>
</dbReference>
<protein>
    <recommendedName>
        <fullName evidence="4">Telomerase Cajal body protein 1</fullName>
    </recommendedName>
</protein>
<keyword evidence="3" id="KW-1185">Reference proteome</keyword>
<dbReference type="Pfam" id="PF00400">
    <property type="entry name" value="WD40"/>
    <property type="match status" value="1"/>
</dbReference>
<proteinExistence type="predicted"/>